<dbReference type="EMBL" id="JAVDQS010000003">
    <property type="protein sequence ID" value="MDR6404571.1"/>
    <property type="molecule type" value="Genomic_DNA"/>
</dbReference>
<comment type="caution">
    <text evidence="1">The sequence shown here is derived from an EMBL/GenBank/DDBJ whole genome shotgun (WGS) entry which is preliminary data.</text>
</comment>
<reference evidence="1 2" key="1">
    <citation type="submission" date="2023-07" db="EMBL/GenBank/DDBJ databases">
        <title>Sorghum-associated microbial communities from plants grown in Nebraska, USA.</title>
        <authorList>
            <person name="Schachtman D."/>
        </authorList>
    </citation>
    <scope>NUCLEOTIDE SEQUENCE [LARGE SCALE GENOMIC DNA]</scope>
    <source>
        <strain evidence="1 2">DS1709</strain>
    </source>
</reference>
<dbReference type="Proteomes" id="UP001184853">
    <property type="component" value="Unassembled WGS sequence"/>
</dbReference>
<evidence type="ECO:0000313" key="2">
    <source>
        <dbReference type="Proteomes" id="UP001184853"/>
    </source>
</evidence>
<organism evidence="1 2">
    <name type="scientific">Chryseobacterium geocarposphaerae</name>
    <dbReference type="NCBI Taxonomy" id="1416776"/>
    <lineage>
        <taxon>Bacteria</taxon>
        <taxon>Pseudomonadati</taxon>
        <taxon>Bacteroidota</taxon>
        <taxon>Flavobacteriia</taxon>
        <taxon>Flavobacteriales</taxon>
        <taxon>Weeksellaceae</taxon>
        <taxon>Chryseobacterium group</taxon>
        <taxon>Chryseobacterium</taxon>
    </lineage>
</organism>
<accession>A0ABU1LCW8</accession>
<protein>
    <submittedName>
        <fullName evidence="1">Uncharacterized protein</fullName>
    </submittedName>
</protein>
<name>A0ABU1LCW8_9FLAO</name>
<proteinExistence type="predicted"/>
<sequence length="103" mass="12828">MQKVTPDLYRKLTPAEYKIEFDRIEREIKSIDDIDFEIIINTDIPFYCDFMRTYQRPILENFDNYQRLTFKDFTAQPVNIQKSEYIRYLENIYMFHWSMFLKN</sequence>
<gene>
    <name evidence="1" type="ORF">J2781_001491</name>
</gene>
<dbReference type="RefSeq" id="WP_147296973.1">
    <property type="nucleotide sequence ID" value="NZ_JAVDQS010000003.1"/>
</dbReference>
<evidence type="ECO:0000313" key="1">
    <source>
        <dbReference type="EMBL" id="MDR6404571.1"/>
    </source>
</evidence>
<keyword evidence="2" id="KW-1185">Reference proteome</keyword>